<comment type="caution">
    <text evidence="3">The sequence shown here is derived from an EMBL/GenBank/DDBJ whole genome shotgun (WGS) entry which is preliminary data.</text>
</comment>
<dbReference type="OrthoDB" id="786280at2"/>
<gene>
    <name evidence="3" type="ORF">EV200_101235</name>
    <name evidence="2" type="ORF">GCM10011413_08110</name>
</gene>
<reference evidence="2" key="4">
    <citation type="submission" date="2024-05" db="EMBL/GenBank/DDBJ databases">
        <authorList>
            <person name="Sun Q."/>
            <person name="Zhou Y."/>
        </authorList>
    </citation>
    <scope>NUCLEOTIDE SEQUENCE</scope>
    <source>
        <strain evidence="2">CGMCC 1.15644</strain>
    </source>
</reference>
<dbReference type="EMBL" id="SLWO01000001">
    <property type="protein sequence ID" value="TCO30796.1"/>
    <property type="molecule type" value="Genomic_DNA"/>
</dbReference>
<dbReference type="AlphaFoldDB" id="A0A4V2S096"/>
<dbReference type="CDD" id="cd00761">
    <property type="entry name" value="Glyco_tranf_GTA_type"/>
    <property type="match status" value="1"/>
</dbReference>
<dbReference type="EMBL" id="BMJO01000001">
    <property type="protein sequence ID" value="GGE44373.1"/>
    <property type="molecule type" value="Genomic_DNA"/>
</dbReference>
<dbReference type="RefSeq" id="WP_132528984.1">
    <property type="nucleotide sequence ID" value="NZ_BMJO01000001.1"/>
</dbReference>
<evidence type="ECO:0000313" key="5">
    <source>
        <dbReference type="Proteomes" id="UP000622648"/>
    </source>
</evidence>
<dbReference type="InterPro" id="IPR050834">
    <property type="entry name" value="Glycosyltransf_2"/>
</dbReference>
<dbReference type="InterPro" id="IPR029044">
    <property type="entry name" value="Nucleotide-diphossugar_trans"/>
</dbReference>
<name>A0A4V2S096_9SPHI</name>
<evidence type="ECO:0000313" key="4">
    <source>
        <dbReference type="Proteomes" id="UP000295684"/>
    </source>
</evidence>
<protein>
    <submittedName>
        <fullName evidence="3">Glycosyl transferase family 2</fullName>
    </submittedName>
</protein>
<dbReference type="Proteomes" id="UP000295684">
    <property type="component" value="Unassembled WGS sequence"/>
</dbReference>
<evidence type="ECO:0000313" key="3">
    <source>
        <dbReference type="EMBL" id="TCO30796.1"/>
    </source>
</evidence>
<organism evidence="3 4">
    <name type="scientific">Pedobacter psychrotolerans</name>
    <dbReference type="NCBI Taxonomy" id="1843235"/>
    <lineage>
        <taxon>Bacteria</taxon>
        <taxon>Pseudomonadati</taxon>
        <taxon>Bacteroidota</taxon>
        <taxon>Sphingobacteriia</taxon>
        <taxon>Sphingobacteriales</taxon>
        <taxon>Sphingobacteriaceae</taxon>
        <taxon>Pedobacter</taxon>
    </lineage>
</organism>
<feature type="domain" description="Glycosyltransferase 2-like" evidence="1">
    <location>
        <begin position="5"/>
        <end position="118"/>
    </location>
</feature>
<dbReference type="Pfam" id="PF00535">
    <property type="entry name" value="Glycos_transf_2"/>
    <property type="match status" value="1"/>
</dbReference>
<reference evidence="2" key="1">
    <citation type="journal article" date="2014" name="Int. J. Syst. Evol. Microbiol.">
        <title>Complete genome of a new Firmicutes species belonging to the dominant human colonic microbiota ('Ruminococcus bicirculans') reveals two chromosomes and a selective capacity to utilize plant glucans.</title>
        <authorList>
            <consortium name="NISC Comparative Sequencing Program"/>
            <person name="Wegmann U."/>
            <person name="Louis P."/>
            <person name="Goesmann A."/>
            <person name="Henrissat B."/>
            <person name="Duncan S.H."/>
            <person name="Flint H.J."/>
        </authorList>
    </citation>
    <scope>NUCLEOTIDE SEQUENCE</scope>
    <source>
        <strain evidence="2">CGMCC 1.15644</strain>
    </source>
</reference>
<reference evidence="5" key="2">
    <citation type="journal article" date="2019" name="Int. J. Syst. Evol. Microbiol.">
        <title>The Global Catalogue of Microorganisms (GCM) 10K type strain sequencing project: providing services to taxonomists for standard genome sequencing and annotation.</title>
        <authorList>
            <consortium name="The Broad Institute Genomics Platform"/>
            <consortium name="The Broad Institute Genome Sequencing Center for Infectious Disease"/>
            <person name="Wu L."/>
            <person name="Ma J."/>
        </authorList>
    </citation>
    <scope>NUCLEOTIDE SEQUENCE [LARGE SCALE GENOMIC DNA]</scope>
    <source>
        <strain evidence="5">CGMCC 1.15644</strain>
    </source>
</reference>
<evidence type="ECO:0000259" key="1">
    <source>
        <dbReference type="Pfam" id="PF00535"/>
    </source>
</evidence>
<evidence type="ECO:0000313" key="2">
    <source>
        <dbReference type="EMBL" id="GGE44373.1"/>
    </source>
</evidence>
<dbReference type="SUPFAM" id="SSF53448">
    <property type="entry name" value="Nucleotide-diphospho-sugar transferases"/>
    <property type="match status" value="1"/>
</dbReference>
<dbReference type="InterPro" id="IPR001173">
    <property type="entry name" value="Glyco_trans_2-like"/>
</dbReference>
<keyword evidence="5" id="KW-1185">Reference proteome</keyword>
<dbReference type="PANTHER" id="PTHR43685:SF2">
    <property type="entry name" value="GLYCOSYLTRANSFERASE 2-LIKE DOMAIN-CONTAINING PROTEIN"/>
    <property type="match status" value="1"/>
</dbReference>
<keyword evidence="3" id="KW-0808">Transferase</keyword>
<proteinExistence type="predicted"/>
<accession>A0A4V2S096</accession>
<dbReference type="PANTHER" id="PTHR43685">
    <property type="entry name" value="GLYCOSYLTRANSFERASE"/>
    <property type="match status" value="1"/>
</dbReference>
<dbReference type="Proteomes" id="UP000622648">
    <property type="component" value="Unassembled WGS sequence"/>
</dbReference>
<dbReference type="GO" id="GO:0016740">
    <property type="term" value="F:transferase activity"/>
    <property type="evidence" value="ECO:0007669"/>
    <property type="project" value="UniProtKB-KW"/>
</dbReference>
<reference evidence="3 4" key="3">
    <citation type="submission" date="2019-03" db="EMBL/GenBank/DDBJ databases">
        <title>Genomic Encyclopedia of Type Strains, Phase IV (KMG-IV): sequencing the most valuable type-strain genomes for metagenomic binning, comparative biology and taxonomic classification.</title>
        <authorList>
            <person name="Goeker M."/>
        </authorList>
    </citation>
    <scope>NUCLEOTIDE SEQUENCE [LARGE SCALE GENOMIC DNA]</scope>
    <source>
        <strain evidence="3 4">DSM 103236</strain>
    </source>
</reference>
<sequence>MIKISVVISTFNPNMQRLNQTLVGLKNQTFIIYNWELLIIDNNSDNPFTDRIDISWHPNGKITKEPKAGLTYARLKGFQESQGNLIIMVDDDNILSTDYLANAYSIFENDSKLGAIGGKSLPLFDFEPPSWLKNFYGNLALRDLGEEIIIEKWQNCYPESAPIGAGMVIKKSTLGNYIDKVTNKKSIIKDRTGKSLSSGGDNDIILEILKAGLKVGYFPSLTLKHIIPLERTTKTYLGRLNKDSTRSWIVLLNEHKINPWYKISRWSVPLRKIKAWFIYRPWSNESNFIRFCGACGLYDALSELKSNKK</sequence>
<dbReference type="Gene3D" id="3.90.550.10">
    <property type="entry name" value="Spore Coat Polysaccharide Biosynthesis Protein SpsA, Chain A"/>
    <property type="match status" value="1"/>
</dbReference>